<dbReference type="Proteomes" id="UP000306409">
    <property type="component" value="Chromosome"/>
</dbReference>
<accession>A0A7H1VIR4</accession>
<dbReference type="KEGG" id="rher:EHE19_009995"/>
<dbReference type="SMART" id="SM01208">
    <property type="entry name" value="G5"/>
    <property type="match status" value="1"/>
</dbReference>
<dbReference type="Pfam" id="PF12229">
    <property type="entry name" value="PG_binding_4"/>
    <property type="match status" value="1"/>
</dbReference>
<evidence type="ECO:0000313" key="4">
    <source>
        <dbReference type="Proteomes" id="UP000306409"/>
    </source>
</evidence>
<evidence type="ECO:0000259" key="2">
    <source>
        <dbReference type="SMART" id="SM01208"/>
    </source>
</evidence>
<proteinExistence type="predicted"/>
<keyword evidence="1" id="KW-0732">Signal</keyword>
<dbReference type="Pfam" id="PF04294">
    <property type="entry name" value="VanW"/>
    <property type="match status" value="1"/>
</dbReference>
<feature type="domain" description="G5" evidence="2">
    <location>
        <begin position="340"/>
        <end position="416"/>
    </location>
</feature>
<dbReference type="InterPro" id="IPR007391">
    <property type="entry name" value="Vancomycin_resist_VanW"/>
</dbReference>
<name>A0A7H1VIR4_9FIRM</name>
<protein>
    <submittedName>
        <fullName evidence="3">VanW family protein</fullName>
    </submittedName>
</protein>
<organism evidence="3 4">
    <name type="scientific">Ruminiclostridium herbifermentans</name>
    <dbReference type="NCBI Taxonomy" id="2488810"/>
    <lineage>
        <taxon>Bacteria</taxon>
        <taxon>Bacillati</taxon>
        <taxon>Bacillota</taxon>
        <taxon>Clostridia</taxon>
        <taxon>Eubacteriales</taxon>
        <taxon>Oscillospiraceae</taxon>
        <taxon>Ruminiclostridium</taxon>
    </lineage>
</organism>
<gene>
    <name evidence="3" type="ORF">EHE19_009995</name>
</gene>
<dbReference type="PANTHER" id="PTHR35788:SF1">
    <property type="entry name" value="EXPORTED PROTEIN"/>
    <property type="match status" value="1"/>
</dbReference>
<dbReference type="EMBL" id="CP061336">
    <property type="protein sequence ID" value="QNU65276.1"/>
    <property type="molecule type" value="Genomic_DNA"/>
</dbReference>
<evidence type="ECO:0000256" key="1">
    <source>
        <dbReference type="ARBA" id="ARBA00022729"/>
    </source>
</evidence>
<keyword evidence="4" id="KW-1185">Reference proteome</keyword>
<sequence length="423" mass="48354">MYFYNGIYVDGINISGLSKETAVKKLQKEKKFDYKDKIIYLIYKEKKWPIPLDSIKYKPDFDSTLNYAYNIGRKGSIVQRLNIINSLNRKPINLILSYKYDKNQLVKKLEVIKKDIDFLGISSTYNYNYGKINYTADVTGRKLDVDTNLKLIETYLLNRNFEDINLVVQPVKPSITLEDVKELEHVLASYTTSFNINNYSRASNIKLACQKINNYLLLPGEEFSLDLVLGPRTTAHGYMEAPIIMKNSVVQGTGGGVCQVASTLYNAVLFSMLQVTSRINHSITLNYVPPGQDATISEGYIDFKFKNNRDYTVCIVAEVDKGNLTVKIIGRKRINDPIVKLRPVIIEEYEPPHPEYVIDDSLSDNQVVIRTKEKKGMKVVLYRDSYNSQGLLINTEKISQDIYKPVRGVLAVNKKSYNNLKIN</sequence>
<dbReference type="AlphaFoldDB" id="A0A7H1VIR4"/>
<reference evidence="3 4" key="1">
    <citation type="submission" date="2020-09" db="EMBL/GenBank/DDBJ databases">
        <title>Characterization and genome sequencing of Ruminiclostridium sp. nov. MA18.</title>
        <authorList>
            <person name="Rettenmaier R."/>
            <person name="Kowollik M.-L."/>
            <person name="Liebl W."/>
            <person name="Zverlov V."/>
        </authorList>
    </citation>
    <scope>NUCLEOTIDE SEQUENCE [LARGE SCALE GENOMIC DNA]</scope>
    <source>
        <strain evidence="3 4">MA18</strain>
    </source>
</reference>
<dbReference type="PANTHER" id="PTHR35788">
    <property type="entry name" value="EXPORTED PROTEIN-RELATED"/>
    <property type="match status" value="1"/>
</dbReference>
<evidence type="ECO:0000313" key="3">
    <source>
        <dbReference type="EMBL" id="QNU65276.1"/>
    </source>
</evidence>
<dbReference type="InterPro" id="IPR022029">
    <property type="entry name" value="YoaR-like_PG-bd"/>
</dbReference>
<dbReference type="InterPro" id="IPR011098">
    <property type="entry name" value="G5_dom"/>
</dbReference>
<dbReference type="InterPro" id="IPR052913">
    <property type="entry name" value="Glycopeptide_resist_protein"/>
</dbReference>